<evidence type="ECO:0000256" key="3">
    <source>
        <dbReference type="ARBA" id="ARBA00022448"/>
    </source>
</evidence>
<dbReference type="GO" id="GO:0030288">
    <property type="term" value="C:outer membrane-bounded periplasmic space"/>
    <property type="evidence" value="ECO:0007669"/>
    <property type="project" value="UniProtKB-ARBA"/>
</dbReference>
<dbReference type="InterPro" id="IPR000914">
    <property type="entry name" value="SBP_5_dom"/>
</dbReference>
<protein>
    <submittedName>
        <fullName evidence="8">Peptide ABC transporter substrate-binding protein</fullName>
    </submittedName>
</protein>
<dbReference type="InterPro" id="IPR039424">
    <property type="entry name" value="SBP_5"/>
</dbReference>
<evidence type="ECO:0000313" key="8">
    <source>
        <dbReference type="EMBL" id="MRN55038.1"/>
    </source>
</evidence>
<evidence type="ECO:0000259" key="7">
    <source>
        <dbReference type="Pfam" id="PF00496"/>
    </source>
</evidence>
<dbReference type="FunFam" id="3.90.76.10:FF:000001">
    <property type="entry name" value="Oligopeptide ABC transporter substrate-binding protein"/>
    <property type="match status" value="1"/>
</dbReference>
<evidence type="ECO:0000256" key="4">
    <source>
        <dbReference type="ARBA" id="ARBA00022729"/>
    </source>
</evidence>
<proteinExistence type="inferred from homology"/>
<dbReference type="Gene3D" id="3.90.76.10">
    <property type="entry name" value="Dipeptide-binding Protein, Domain 1"/>
    <property type="match status" value="1"/>
</dbReference>
<organism evidence="8 9">
    <name type="scientific">Paenibacillus monticola</name>
    <dbReference type="NCBI Taxonomy" id="2666075"/>
    <lineage>
        <taxon>Bacteria</taxon>
        <taxon>Bacillati</taxon>
        <taxon>Bacillota</taxon>
        <taxon>Bacilli</taxon>
        <taxon>Bacillales</taxon>
        <taxon>Paenibacillaceae</taxon>
        <taxon>Paenibacillus</taxon>
    </lineage>
</organism>
<dbReference type="Pfam" id="PF00496">
    <property type="entry name" value="SBP_bac_5"/>
    <property type="match status" value="1"/>
</dbReference>
<dbReference type="GO" id="GO:1904680">
    <property type="term" value="F:peptide transmembrane transporter activity"/>
    <property type="evidence" value="ECO:0007669"/>
    <property type="project" value="TreeGrafter"/>
</dbReference>
<feature type="chain" id="PRO_5039453550" evidence="6">
    <location>
        <begin position="25"/>
        <end position="530"/>
    </location>
</feature>
<accession>A0A7X2H8Y5</accession>
<dbReference type="InterPro" id="IPR030678">
    <property type="entry name" value="Peptide/Ni-bd"/>
</dbReference>
<dbReference type="Gene3D" id="3.40.190.10">
    <property type="entry name" value="Periplasmic binding protein-like II"/>
    <property type="match status" value="1"/>
</dbReference>
<keyword evidence="5" id="KW-0571">Peptide transport</keyword>
<dbReference type="Proteomes" id="UP000463051">
    <property type="component" value="Unassembled WGS sequence"/>
</dbReference>
<dbReference type="PANTHER" id="PTHR30290:SF79">
    <property type="entry name" value="DIPEPTIDE-BINDING PROTEIN DPPE"/>
    <property type="match status" value="1"/>
</dbReference>
<dbReference type="EMBL" id="WJXB01000007">
    <property type="protein sequence ID" value="MRN55038.1"/>
    <property type="molecule type" value="Genomic_DNA"/>
</dbReference>
<evidence type="ECO:0000313" key="9">
    <source>
        <dbReference type="Proteomes" id="UP000463051"/>
    </source>
</evidence>
<dbReference type="CDD" id="cd08504">
    <property type="entry name" value="PBP2_OppA"/>
    <property type="match status" value="1"/>
</dbReference>
<comment type="subcellular location">
    <subcellularLocation>
        <location evidence="1">Cell envelope</location>
    </subcellularLocation>
</comment>
<sequence>MKRLLPVLLVFGLLLSLNITQGNAVSADPAKQVLRIGFESIPVLLDPSMATDDSTTTVIKGLFEGLVRLNEAGQAVPGIAKDWKISTDGKTYTFNLRSSAKWSNQQQVKASDFEYAWKRALAPEAGNSNAFKMFMIANAETYHNGKLKDSSKVGVKALNNTTLQVTLSEKTSYFIQLLAENTYLPVNALIAKADKKWATQLKTIVTNGPFKLKQWDKDIVTLVKNSNYYAAQEIHFTEVQLLRPKAGTSTTTVAYINNEVDWVGGNELIDYASLDSASTQDMCEFPIGSTYYYQFNLNKAPFNNLKIRKALAMAVDRESIHYGTPAYGFVPWNIPGAKLDFRAEIQDTHYFSEDVVLAKKLLQEGLQEEGFTKLPSFSIIVNANSNHSTIAKSVISSWNKNLGVEATLELQPWAELLDNRYSQNFTMARAGWAADYNDPAAMLEYFTSWSTDNDTGWSNKLYDSYIRKARQTTEPRDRIQAYAKAEKLLIDQMVIIPLYYYVADVLHKSNIENVYVDYDSSVVFARGYLK</sequence>
<dbReference type="SUPFAM" id="SSF53850">
    <property type="entry name" value="Periplasmic binding protein-like II"/>
    <property type="match status" value="1"/>
</dbReference>
<dbReference type="GO" id="GO:0015833">
    <property type="term" value="P:peptide transport"/>
    <property type="evidence" value="ECO:0007669"/>
    <property type="project" value="UniProtKB-KW"/>
</dbReference>
<dbReference type="AlphaFoldDB" id="A0A7X2H8Y5"/>
<feature type="signal peptide" evidence="6">
    <location>
        <begin position="1"/>
        <end position="24"/>
    </location>
</feature>
<dbReference type="RefSeq" id="WP_154120547.1">
    <property type="nucleotide sequence ID" value="NZ_WJXB01000007.1"/>
</dbReference>
<keyword evidence="5" id="KW-0653">Protein transport</keyword>
<name>A0A7X2H8Y5_9BACL</name>
<keyword evidence="4 6" id="KW-0732">Signal</keyword>
<dbReference type="GO" id="GO:0043190">
    <property type="term" value="C:ATP-binding cassette (ABC) transporter complex"/>
    <property type="evidence" value="ECO:0007669"/>
    <property type="project" value="InterPro"/>
</dbReference>
<comment type="caution">
    <text evidence="8">The sequence shown here is derived from an EMBL/GenBank/DDBJ whole genome shotgun (WGS) entry which is preliminary data.</text>
</comment>
<feature type="domain" description="Solute-binding protein family 5" evidence="7">
    <location>
        <begin position="75"/>
        <end position="452"/>
    </location>
</feature>
<evidence type="ECO:0000256" key="2">
    <source>
        <dbReference type="ARBA" id="ARBA00005695"/>
    </source>
</evidence>
<reference evidence="8 9" key="1">
    <citation type="submission" date="2019-11" db="EMBL/GenBank/DDBJ databases">
        <title>Paenibacillus monticola sp. nov., a novel PGPR strain isolated from mountain sample in China.</title>
        <authorList>
            <person name="Zhao Q."/>
            <person name="Li H.-P."/>
            <person name="Zhang J.-L."/>
        </authorList>
    </citation>
    <scope>NUCLEOTIDE SEQUENCE [LARGE SCALE GENOMIC DNA]</scope>
    <source>
        <strain evidence="8 9">LC-T2</strain>
    </source>
</reference>
<dbReference type="PANTHER" id="PTHR30290">
    <property type="entry name" value="PERIPLASMIC BINDING COMPONENT OF ABC TRANSPORTER"/>
    <property type="match status" value="1"/>
</dbReference>
<comment type="similarity">
    <text evidence="2">Belongs to the bacterial solute-binding protein 5 family.</text>
</comment>
<keyword evidence="3" id="KW-0813">Transport</keyword>
<dbReference type="FunFam" id="3.10.105.10:FF:000001">
    <property type="entry name" value="Oligopeptide ABC transporter, oligopeptide-binding protein"/>
    <property type="match status" value="1"/>
</dbReference>
<evidence type="ECO:0000256" key="6">
    <source>
        <dbReference type="SAM" id="SignalP"/>
    </source>
</evidence>
<dbReference type="Gene3D" id="3.10.105.10">
    <property type="entry name" value="Dipeptide-binding Protein, Domain 3"/>
    <property type="match status" value="1"/>
</dbReference>
<evidence type="ECO:0000256" key="1">
    <source>
        <dbReference type="ARBA" id="ARBA00004196"/>
    </source>
</evidence>
<keyword evidence="9" id="KW-1185">Reference proteome</keyword>
<gene>
    <name evidence="8" type="ORF">GJB61_18840</name>
</gene>
<evidence type="ECO:0000256" key="5">
    <source>
        <dbReference type="ARBA" id="ARBA00022856"/>
    </source>
</evidence>
<dbReference type="PIRSF" id="PIRSF002741">
    <property type="entry name" value="MppA"/>
    <property type="match status" value="1"/>
</dbReference>